<reference evidence="2 3" key="1">
    <citation type="journal article" date="2016" name="DNA Res.">
        <title>Genome sequence of Aspergillus luchuensis NBRC 4314.</title>
        <authorList>
            <person name="Yamada O."/>
            <person name="Machida M."/>
            <person name="Hosoyama A."/>
            <person name="Goto M."/>
            <person name="Takahashi T."/>
            <person name="Futagami T."/>
            <person name="Yamagata Y."/>
            <person name="Takeuchi M."/>
            <person name="Kobayashi T."/>
            <person name="Koike H."/>
            <person name="Abe K."/>
            <person name="Asai K."/>
            <person name="Arita M."/>
            <person name="Fujita N."/>
            <person name="Fukuda K."/>
            <person name="Higa K."/>
            <person name="Horikawa H."/>
            <person name="Ishikawa T."/>
            <person name="Jinno K."/>
            <person name="Kato Y."/>
            <person name="Kirimura K."/>
            <person name="Mizutani O."/>
            <person name="Nakasone K."/>
            <person name="Sano M."/>
            <person name="Shiraishi Y."/>
            <person name="Tsukahara M."/>
            <person name="Gomi K."/>
        </authorList>
    </citation>
    <scope>NUCLEOTIDE SEQUENCE [LARGE SCALE GENOMIC DNA]</scope>
    <source>
        <strain evidence="2 3">RIB 2604</strain>
    </source>
</reference>
<dbReference type="EMBL" id="BCWF01000017">
    <property type="protein sequence ID" value="GAT24145.1"/>
    <property type="molecule type" value="Genomic_DNA"/>
</dbReference>
<accession>A0A146FE08</accession>
<organism evidence="2 3">
    <name type="scientific">Aspergillus kawachii</name>
    <name type="common">White koji mold</name>
    <name type="synonym">Aspergillus awamori var. kawachi</name>
    <dbReference type="NCBI Taxonomy" id="1069201"/>
    <lineage>
        <taxon>Eukaryota</taxon>
        <taxon>Fungi</taxon>
        <taxon>Dikarya</taxon>
        <taxon>Ascomycota</taxon>
        <taxon>Pezizomycotina</taxon>
        <taxon>Eurotiomycetes</taxon>
        <taxon>Eurotiomycetidae</taxon>
        <taxon>Eurotiales</taxon>
        <taxon>Aspergillaceae</taxon>
        <taxon>Aspergillus</taxon>
        <taxon>Aspergillus subgen. Circumdati</taxon>
    </lineage>
</organism>
<dbReference type="Proteomes" id="UP000075230">
    <property type="component" value="Unassembled WGS sequence"/>
</dbReference>
<reference evidence="3" key="2">
    <citation type="submission" date="2016-02" db="EMBL/GenBank/DDBJ databases">
        <title>Genome sequencing of Aspergillus luchuensis NBRC 4314.</title>
        <authorList>
            <person name="Yamada O."/>
        </authorList>
    </citation>
    <scope>NUCLEOTIDE SEQUENCE [LARGE SCALE GENOMIC DNA]</scope>
    <source>
        <strain evidence="3">RIB 2604</strain>
    </source>
</reference>
<evidence type="ECO:0000313" key="2">
    <source>
        <dbReference type="EMBL" id="GAT24145.1"/>
    </source>
</evidence>
<evidence type="ECO:0000256" key="1">
    <source>
        <dbReference type="SAM" id="MobiDB-lite"/>
    </source>
</evidence>
<sequence>MSEASRSRQGIAVSGNRSKSHRGSHTDGGLLRYKQVEHGRGGFAFARVILISIPKKEPESCMSKAIREFVHLATTMTQPDKTST</sequence>
<comment type="caution">
    <text evidence="2">The sequence shown here is derived from an EMBL/GenBank/DDBJ whole genome shotgun (WGS) entry which is preliminary data.</text>
</comment>
<proteinExistence type="predicted"/>
<evidence type="ECO:0000313" key="3">
    <source>
        <dbReference type="Proteomes" id="UP000075230"/>
    </source>
</evidence>
<gene>
    <name evidence="2" type="ORF">RIB2604_01712880</name>
</gene>
<protein>
    <submittedName>
        <fullName evidence="2">Uncharacterized protein</fullName>
    </submittedName>
</protein>
<name>A0A146FE08_ASPKA</name>
<dbReference type="AlphaFoldDB" id="A0A146FE08"/>
<feature type="region of interest" description="Disordered" evidence="1">
    <location>
        <begin position="1"/>
        <end position="30"/>
    </location>
</feature>